<keyword evidence="4" id="KW-1133">Transmembrane helix</keyword>
<keyword evidence="2 5" id="KW-0689">Ribosomal protein</keyword>
<evidence type="ECO:0000256" key="3">
    <source>
        <dbReference type="ARBA" id="ARBA00023274"/>
    </source>
</evidence>
<dbReference type="PANTHER" id="PTHR12899:SF3">
    <property type="entry name" value="LARGE RIBOSOMAL SUBUNIT PROTEIN UL18M"/>
    <property type="match status" value="1"/>
</dbReference>
<dbReference type="GO" id="GO:0005739">
    <property type="term" value="C:mitochondrion"/>
    <property type="evidence" value="ECO:0007669"/>
    <property type="project" value="TreeGrafter"/>
</dbReference>
<keyword evidence="6" id="KW-1185">Reference proteome</keyword>
<protein>
    <submittedName>
        <fullName evidence="5">39S ribosomal protein L18, mitochondrial</fullName>
    </submittedName>
</protein>
<keyword evidence="4" id="KW-0472">Membrane</keyword>
<dbReference type="Gene3D" id="3.30.420.80">
    <property type="entry name" value="Ribosomal protein S11"/>
    <property type="match status" value="1"/>
</dbReference>
<dbReference type="GO" id="GO:0003735">
    <property type="term" value="F:structural constituent of ribosome"/>
    <property type="evidence" value="ECO:0007669"/>
    <property type="project" value="InterPro"/>
</dbReference>
<evidence type="ECO:0000256" key="4">
    <source>
        <dbReference type="SAM" id="Phobius"/>
    </source>
</evidence>
<dbReference type="GO" id="GO:0005840">
    <property type="term" value="C:ribosome"/>
    <property type="evidence" value="ECO:0007669"/>
    <property type="project" value="UniProtKB-KW"/>
</dbReference>
<accession>A0A0V1IBG3</accession>
<feature type="transmembrane region" description="Helical" evidence="4">
    <location>
        <begin position="27"/>
        <end position="47"/>
    </location>
</feature>
<evidence type="ECO:0000313" key="6">
    <source>
        <dbReference type="Proteomes" id="UP000054805"/>
    </source>
</evidence>
<evidence type="ECO:0000313" key="5">
    <source>
        <dbReference type="EMBL" id="KRZ20187.1"/>
    </source>
</evidence>
<reference evidence="5 6" key="1">
    <citation type="submission" date="2015-01" db="EMBL/GenBank/DDBJ databases">
        <title>Evolution of Trichinella species and genotypes.</title>
        <authorList>
            <person name="Korhonen P.K."/>
            <person name="Edoardo P."/>
            <person name="Giuseppe L.R."/>
            <person name="Gasser R.B."/>
        </authorList>
    </citation>
    <scope>NUCLEOTIDE SEQUENCE [LARGE SCALE GENOMIC DNA]</scope>
    <source>
        <strain evidence="5">ISS588</strain>
    </source>
</reference>
<comment type="similarity">
    <text evidence="1">Belongs to the universal ribosomal protein uL18 family.</text>
</comment>
<organism evidence="5 6">
    <name type="scientific">Trichinella pseudospiralis</name>
    <name type="common">Parasitic roundworm</name>
    <dbReference type="NCBI Taxonomy" id="6337"/>
    <lineage>
        <taxon>Eukaryota</taxon>
        <taxon>Metazoa</taxon>
        <taxon>Ecdysozoa</taxon>
        <taxon>Nematoda</taxon>
        <taxon>Enoplea</taxon>
        <taxon>Dorylaimia</taxon>
        <taxon>Trichinellida</taxon>
        <taxon>Trichinellidae</taxon>
        <taxon>Trichinella</taxon>
    </lineage>
</organism>
<dbReference type="Proteomes" id="UP000054805">
    <property type="component" value="Unassembled WGS sequence"/>
</dbReference>
<keyword evidence="4" id="KW-0812">Transmembrane</keyword>
<proteinExistence type="inferred from homology"/>
<gene>
    <name evidence="5" type="primary">mrpl-18</name>
    <name evidence="5" type="ORF">T4B_12295</name>
</gene>
<dbReference type="AlphaFoldDB" id="A0A0V1IBG3"/>
<dbReference type="PANTHER" id="PTHR12899">
    <property type="entry name" value="39S RIBOSOMAL PROTEIN L18, MITOCHONDRIAL"/>
    <property type="match status" value="1"/>
</dbReference>
<dbReference type="GO" id="GO:0008097">
    <property type="term" value="F:5S rRNA binding"/>
    <property type="evidence" value="ECO:0007669"/>
    <property type="project" value="TreeGrafter"/>
</dbReference>
<keyword evidence="3" id="KW-0687">Ribonucleoprotein</keyword>
<dbReference type="InterPro" id="IPR005484">
    <property type="entry name" value="Ribosomal_uL18_bac/plant/anim"/>
</dbReference>
<dbReference type="EMBL" id="JYDS01000248">
    <property type="protein sequence ID" value="KRZ20187.1"/>
    <property type="molecule type" value="Genomic_DNA"/>
</dbReference>
<evidence type="ECO:0000256" key="1">
    <source>
        <dbReference type="ARBA" id="ARBA00007116"/>
    </source>
</evidence>
<sequence length="217" mass="25561">MRRSFVVALQINQSINQFIHQLYMKILFIRPSVLLILTFDHLFFLSVNRMVLPVLECLTVRNPRNTEWLRVARKAYGYEGWLNRTNNAYYYRIELNKKNNFTSASVRHRTDGIILEVSTSDRLIRNRLHNPADVSSAENLGRLLALRCLKAGIHFACVHIPDLETSEKSRAFRNALESSGLVLKEFETIEPNYHVDKRYHWIYEQLDREKPLDIDDK</sequence>
<name>A0A0V1IBG3_TRIPS</name>
<dbReference type="GO" id="GO:0006412">
    <property type="term" value="P:translation"/>
    <property type="evidence" value="ECO:0007669"/>
    <property type="project" value="InterPro"/>
</dbReference>
<evidence type="ECO:0000256" key="2">
    <source>
        <dbReference type="ARBA" id="ARBA00022980"/>
    </source>
</evidence>
<dbReference type="GO" id="GO:1990904">
    <property type="term" value="C:ribonucleoprotein complex"/>
    <property type="evidence" value="ECO:0007669"/>
    <property type="project" value="UniProtKB-KW"/>
</dbReference>
<dbReference type="SUPFAM" id="SSF53137">
    <property type="entry name" value="Translational machinery components"/>
    <property type="match status" value="1"/>
</dbReference>
<dbReference type="InterPro" id="IPR036967">
    <property type="entry name" value="Ribosomal_uS11_sf"/>
</dbReference>
<comment type="caution">
    <text evidence="5">The sequence shown here is derived from an EMBL/GenBank/DDBJ whole genome shotgun (WGS) entry which is preliminary data.</text>
</comment>